<evidence type="ECO:0000256" key="2">
    <source>
        <dbReference type="ARBA" id="ARBA00023224"/>
    </source>
</evidence>
<evidence type="ECO:0000256" key="3">
    <source>
        <dbReference type="ARBA" id="ARBA00029447"/>
    </source>
</evidence>
<evidence type="ECO:0000256" key="1">
    <source>
        <dbReference type="ARBA" id="ARBA00004370"/>
    </source>
</evidence>
<dbReference type="Pfam" id="PF00672">
    <property type="entry name" value="HAMP"/>
    <property type="match status" value="1"/>
</dbReference>
<evidence type="ECO:0000313" key="9">
    <source>
        <dbReference type="EMBL" id="BAQ18900.1"/>
    </source>
</evidence>
<dbReference type="EMBL" id="LC016831">
    <property type="protein sequence ID" value="BAQ18900.1"/>
    <property type="molecule type" value="Genomic_DNA"/>
</dbReference>
<dbReference type="SUPFAM" id="SSF58104">
    <property type="entry name" value="Methyl-accepting chemotaxis protein (MCP) signaling domain"/>
    <property type="match status" value="1"/>
</dbReference>
<dbReference type="GO" id="GO:0016020">
    <property type="term" value="C:membrane"/>
    <property type="evidence" value="ECO:0007669"/>
    <property type="project" value="UniProtKB-SubCell"/>
</dbReference>
<sequence>MKAIFSPAVALLNRLRYPYKFGLIGLVAVVSIGFFVVSLTIAMQSELSAARAERDGLSVYQPALRALQAMQHHSVVATAAQSGDDTFKSDVQARAGEVDAALAEVDKALAASSLNLATAWKAVQAEWQQVKGKTAATQGKDIATLHAKLFGQMGDFLRDIGEVSNLISDASPDANYLADTLVRKLPDATDRANRLRGSGLFLIVTKDMATEWRKIGGHIAEVERTRSELLDSLNRAANASRTAREALQATGKALGGAYDGFIAEADAELQKGALAVEPKAYTTHSAAMVDTLFGQADKQIVPTLRAVLDARIGELNRAFITNTAIAAVMVLLLAYFSVAMFFAILGSVSELSEGARRIGDGELSYRIPFSARDELRAVADQFNAMSSSFAEVIQRVQSTAQELNQSATALAGSAEQVSKGSERQSEAASSMAAAVEEMTVGIDEISRHAASAEEVASHSGTLSTTGGEVVQSTVSEMERIAEAVNQSATVIEELGQNSAQISSIVNSIKEIADQTNLLALNAAIEAARAGESGRGFAVVADEVRKLAERTARATQEIGGMVAAIQSGTNRAVSAMQDGVTRVREGVQLTNQAGESMMRIRDESGRVVQSVSDISLALREQTSASTEIARNVEHIARMADENNAAVAETAQTANRLESLAHQLTTEVARFRL</sequence>
<organism evidence="9">
    <name type="scientific">Sphingomonas sp. A1</name>
    <dbReference type="NCBI Taxonomy" id="90322"/>
    <lineage>
        <taxon>Bacteria</taxon>
        <taxon>Pseudomonadati</taxon>
        <taxon>Pseudomonadota</taxon>
        <taxon>Alphaproteobacteria</taxon>
        <taxon>Sphingomonadales</taxon>
        <taxon>Sphingomonadaceae</taxon>
        <taxon>Sphingomonas</taxon>
    </lineage>
</organism>
<dbReference type="InterPro" id="IPR004089">
    <property type="entry name" value="MCPsignal_dom"/>
</dbReference>
<proteinExistence type="inferred from homology"/>
<dbReference type="PROSITE" id="PS50111">
    <property type="entry name" value="CHEMOTAXIS_TRANSDUC_2"/>
    <property type="match status" value="1"/>
</dbReference>
<feature type="region of interest" description="Disordered" evidence="5">
    <location>
        <begin position="450"/>
        <end position="470"/>
    </location>
</feature>
<feature type="compositionally biased region" description="Polar residues" evidence="5">
    <location>
        <begin position="460"/>
        <end position="470"/>
    </location>
</feature>
<dbReference type="CDD" id="cd06225">
    <property type="entry name" value="HAMP"/>
    <property type="match status" value="1"/>
</dbReference>
<evidence type="ECO:0000256" key="4">
    <source>
        <dbReference type="PROSITE-ProRule" id="PRU00284"/>
    </source>
</evidence>
<dbReference type="Gene3D" id="1.10.287.950">
    <property type="entry name" value="Methyl-accepting chemotaxis protein"/>
    <property type="match status" value="1"/>
</dbReference>
<evidence type="ECO:0000256" key="5">
    <source>
        <dbReference type="SAM" id="MobiDB-lite"/>
    </source>
</evidence>
<dbReference type="PANTHER" id="PTHR32089">
    <property type="entry name" value="METHYL-ACCEPTING CHEMOTAXIS PROTEIN MCPB"/>
    <property type="match status" value="1"/>
</dbReference>
<comment type="subcellular location">
    <subcellularLocation>
        <location evidence="1">Membrane</location>
    </subcellularLocation>
</comment>
<dbReference type="FunFam" id="1.10.287.950:FF:000001">
    <property type="entry name" value="Methyl-accepting chemotaxis sensory transducer"/>
    <property type="match status" value="1"/>
</dbReference>
<evidence type="ECO:0000259" key="8">
    <source>
        <dbReference type="PROSITE" id="PS50885"/>
    </source>
</evidence>
<dbReference type="AlphaFoldDB" id="A0A0A8K7N9"/>
<accession>A0A0A8K7N9</accession>
<comment type="similarity">
    <text evidence="3">Belongs to the methyl-accepting chemotaxis (MCP) protein family.</text>
</comment>
<feature type="domain" description="Methyl-accepting transducer" evidence="7">
    <location>
        <begin position="399"/>
        <end position="635"/>
    </location>
</feature>
<dbReference type="GO" id="GO:0006935">
    <property type="term" value="P:chemotaxis"/>
    <property type="evidence" value="ECO:0007669"/>
    <property type="project" value="UniProtKB-ARBA"/>
</dbReference>
<keyword evidence="2 4" id="KW-0807">Transducer</keyword>
<feature type="domain" description="HAMP" evidence="8">
    <location>
        <begin position="342"/>
        <end position="394"/>
    </location>
</feature>
<protein>
    <submittedName>
        <fullName evidence="9">Methyl-accepting chemotaxis protein MCP</fullName>
    </submittedName>
</protein>
<gene>
    <name evidence="9" type="primary">mcp</name>
</gene>
<name>A0A0A8K7N9_9SPHN</name>
<dbReference type="Pfam" id="PF00015">
    <property type="entry name" value="MCPsignal"/>
    <property type="match status" value="1"/>
</dbReference>
<evidence type="ECO:0000259" key="7">
    <source>
        <dbReference type="PROSITE" id="PS50111"/>
    </source>
</evidence>
<keyword evidence="6" id="KW-0812">Transmembrane</keyword>
<dbReference type="GO" id="GO:0007165">
    <property type="term" value="P:signal transduction"/>
    <property type="evidence" value="ECO:0007669"/>
    <property type="project" value="UniProtKB-KW"/>
</dbReference>
<dbReference type="PANTHER" id="PTHR32089:SF112">
    <property type="entry name" value="LYSOZYME-LIKE PROTEIN-RELATED"/>
    <property type="match status" value="1"/>
</dbReference>
<dbReference type="SMART" id="SM00304">
    <property type="entry name" value="HAMP"/>
    <property type="match status" value="1"/>
</dbReference>
<feature type="transmembrane region" description="Helical" evidence="6">
    <location>
        <begin position="21"/>
        <end position="43"/>
    </location>
</feature>
<dbReference type="SMART" id="SM00283">
    <property type="entry name" value="MA"/>
    <property type="match status" value="1"/>
</dbReference>
<keyword evidence="6" id="KW-1133">Transmembrane helix</keyword>
<dbReference type="CDD" id="cd11386">
    <property type="entry name" value="MCP_signal"/>
    <property type="match status" value="1"/>
</dbReference>
<reference evidence="9" key="1">
    <citation type="submission" date="2014-12" db="EMBL/GenBank/DDBJ databases">
        <title>Formation of a single polar flagellum by lateral and polar bacterial flagellar gene sets.</title>
        <authorList>
            <person name="Maruyama Y."/>
            <person name="Kobayashi M."/>
            <person name="Murata K."/>
            <person name="Hashimoto W."/>
        </authorList>
    </citation>
    <scope>NUCLEOTIDE SEQUENCE</scope>
    <source>
        <strain evidence="9">A1</strain>
    </source>
</reference>
<feature type="transmembrane region" description="Helical" evidence="6">
    <location>
        <begin position="324"/>
        <end position="348"/>
    </location>
</feature>
<dbReference type="PROSITE" id="PS50885">
    <property type="entry name" value="HAMP"/>
    <property type="match status" value="1"/>
</dbReference>
<evidence type="ECO:0000256" key="6">
    <source>
        <dbReference type="SAM" id="Phobius"/>
    </source>
</evidence>
<keyword evidence="6" id="KW-0472">Membrane</keyword>
<dbReference type="InterPro" id="IPR003660">
    <property type="entry name" value="HAMP_dom"/>
</dbReference>